<comment type="similarity">
    <text evidence="1">Belongs to the metallo-beta-lactamase superfamily. Class-B beta-lactamase family.</text>
</comment>
<evidence type="ECO:0000256" key="1">
    <source>
        <dbReference type="ARBA" id="ARBA00005250"/>
    </source>
</evidence>
<reference evidence="3 4" key="1">
    <citation type="submission" date="2023-11" db="EMBL/GenBank/DDBJ databases">
        <title>Gilvimarinus fulvus sp. nov., isolated from the surface of Kelp.</title>
        <authorList>
            <person name="Sun Y.Y."/>
            <person name="Gong Y."/>
            <person name="Du Z.J."/>
        </authorList>
    </citation>
    <scope>NUCLEOTIDE SEQUENCE [LARGE SCALE GENOMIC DNA]</scope>
    <source>
        <strain evidence="3 4">SDUM040013</strain>
    </source>
</reference>
<keyword evidence="4" id="KW-1185">Reference proteome</keyword>
<dbReference type="SMART" id="SM00849">
    <property type="entry name" value="Lactamase_B"/>
    <property type="match status" value="1"/>
</dbReference>
<evidence type="ECO:0000259" key="2">
    <source>
        <dbReference type="SMART" id="SM00849"/>
    </source>
</evidence>
<dbReference type="EMBL" id="JAXAFO010000063">
    <property type="protein sequence ID" value="MDX6851468.1"/>
    <property type="molecule type" value="Genomic_DNA"/>
</dbReference>
<evidence type="ECO:0000313" key="4">
    <source>
        <dbReference type="Proteomes" id="UP001273505"/>
    </source>
</evidence>
<dbReference type="InterPro" id="IPR050855">
    <property type="entry name" value="NDM-1-like"/>
</dbReference>
<dbReference type="InterPro" id="IPR001279">
    <property type="entry name" value="Metallo-B-lactamas"/>
</dbReference>
<dbReference type="PANTHER" id="PTHR42951">
    <property type="entry name" value="METALLO-BETA-LACTAMASE DOMAIN-CONTAINING"/>
    <property type="match status" value="1"/>
</dbReference>
<dbReference type="InterPro" id="IPR036866">
    <property type="entry name" value="RibonucZ/Hydroxyglut_hydro"/>
</dbReference>
<name>A0ABU4S6D2_9GAMM</name>
<comment type="caution">
    <text evidence="3">The sequence shown here is derived from an EMBL/GenBank/DDBJ whole genome shotgun (WGS) entry which is preliminary data.</text>
</comment>
<proteinExistence type="inferred from homology"/>
<feature type="domain" description="Metallo-beta-lactamase" evidence="2">
    <location>
        <begin position="38"/>
        <end position="198"/>
    </location>
</feature>
<protein>
    <submittedName>
        <fullName evidence="3">MBL fold metallo-hydrolase</fullName>
    </submittedName>
</protein>
<accession>A0ABU4S6D2</accession>
<organism evidence="3 4">
    <name type="scientific">Gilvimarinus gilvus</name>
    <dbReference type="NCBI Taxonomy" id="3058038"/>
    <lineage>
        <taxon>Bacteria</taxon>
        <taxon>Pseudomonadati</taxon>
        <taxon>Pseudomonadota</taxon>
        <taxon>Gammaproteobacteria</taxon>
        <taxon>Cellvibrionales</taxon>
        <taxon>Cellvibrionaceae</taxon>
        <taxon>Gilvimarinus</taxon>
    </lineage>
</organism>
<evidence type="ECO:0000313" key="3">
    <source>
        <dbReference type="EMBL" id="MDX6851468.1"/>
    </source>
</evidence>
<dbReference type="Gene3D" id="3.60.15.10">
    <property type="entry name" value="Ribonuclease Z/Hydroxyacylglutathione hydrolase-like"/>
    <property type="match status" value="1"/>
</dbReference>
<dbReference type="SUPFAM" id="SSF56281">
    <property type="entry name" value="Metallo-hydrolase/oxidoreductase"/>
    <property type="match status" value="1"/>
</dbReference>
<dbReference type="Proteomes" id="UP001273505">
    <property type="component" value="Unassembled WGS sequence"/>
</dbReference>
<dbReference type="PANTHER" id="PTHR42951:SF4">
    <property type="entry name" value="ACYL-COENZYME A THIOESTERASE MBLAC2"/>
    <property type="match status" value="1"/>
</dbReference>
<gene>
    <name evidence="3" type="ORF">SCD92_19015</name>
</gene>
<dbReference type="Pfam" id="PF00753">
    <property type="entry name" value="Lactamase_B"/>
    <property type="match status" value="1"/>
</dbReference>
<sequence length="276" mass="30926">MIIILAFMAAYTCQASENSPPLEIAKSVFLIEGGNGKGSNVGVILDEGSITLVDTMIAESRDYLLNNLKTLSNNPVEYVLMTHDHFDHTGSNEEFLNSNSVLIASDKAELEKNANFISFSDAIRVNIHSRLIEGYAVNSHDKSDVIYRLAEENVIFLGDIYTIGWYPSFFSGGLAGQVDSLNLAISLGNAETKYVPGHGEVSSIDDLKTYRQLCEAWVERIMELSDKGMMPEKIKNDSRLLEIRERFSNESTNREGFDRWLEQLIINTIEIQRKST</sequence>